<dbReference type="OrthoDB" id="444540at2759"/>
<evidence type="ECO:0000313" key="3">
    <source>
        <dbReference type="Proteomes" id="UP000001064"/>
    </source>
</evidence>
<accession>F1A5P6</accession>
<dbReference type="VEuPathDB" id="AmoebaDB:DICPUDRAFT_160091"/>
<protein>
    <submittedName>
        <fullName evidence="2">Uncharacterized protein</fullName>
    </submittedName>
</protein>
<dbReference type="GO" id="GO:0019905">
    <property type="term" value="F:syntaxin binding"/>
    <property type="evidence" value="ECO:0000318"/>
    <property type="project" value="GO_Central"/>
</dbReference>
<dbReference type="EMBL" id="GL871620">
    <property type="protein sequence ID" value="EGC28486.1"/>
    <property type="molecule type" value="Genomic_DNA"/>
</dbReference>
<dbReference type="AlphaFoldDB" id="F1A5P6"/>
<dbReference type="InParanoid" id="F1A5P6"/>
<dbReference type="GO" id="GO:0000938">
    <property type="term" value="C:GARP complex"/>
    <property type="evidence" value="ECO:0000318"/>
    <property type="project" value="GO_Central"/>
</dbReference>
<dbReference type="PANTHER" id="PTHR14190">
    <property type="entry name" value="SUPPRESSOR OF ACTIN MUTATIONS 2/VACUOLAR PROTEIN SORTING 52"/>
    <property type="match status" value="1"/>
</dbReference>
<name>F1A5P6_DICPU</name>
<organism evidence="2 3">
    <name type="scientific">Dictyostelium purpureum</name>
    <name type="common">Slime mold</name>
    <dbReference type="NCBI Taxonomy" id="5786"/>
    <lineage>
        <taxon>Eukaryota</taxon>
        <taxon>Amoebozoa</taxon>
        <taxon>Evosea</taxon>
        <taxon>Eumycetozoa</taxon>
        <taxon>Dictyostelia</taxon>
        <taxon>Dictyosteliales</taxon>
        <taxon>Dictyosteliaceae</taxon>
        <taxon>Dictyostelium</taxon>
    </lineage>
</organism>
<dbReference type="GO" id="GO:0005829">
    <property type="term" value="C:cytosol"/>
    <property type="evidence" value="ECO:0007669"/>
    <property type="project" value="GOC"/>
</dbReference>
<feature type="region of interest" description="Disordered" evidence="1">
    <location>
        <begin position="541"/>
        <end position="561"/>
    </location>
</feature>
<dbReference type="RefSeq" id="XP_003294990.1">
    <property type="nucleotide sequence ID" value="XM_003294942.1"/>
</dbReference>
<dbReference type="GO" id="GO:0042147">
    <property type="term" value="P:retrograde transport, endosome to Golgi"/>
    <property type="evidence" value="ECO:0000318"/>
    <property type="project" value="GO_Central"/>
</dbReference>
<keyword evidence="3" id="KW-1185">Reference proteome</keyword>
<dbReference type="InterPro" id="IPR007258">
    <property type="entry name" value="Vps52"/>
</dbReference>
<dbReference type="STRING" id="5786.F1A5P6"/>
<proteinExistence type="predicted"/>
<dbReference type="Proteomes" id="UP000001064">
    <property type="component" value="Unassembled WGS sequence"/>
</dbReference>
<feature type="compositionally biased region" description="Gly residues" evidence="1">
    <location>
        <begin position="541"/>
        <end position="554"/>
    </location>
</feature>
<dbReference type="PANTHER" id="PTHR14190:SF15">
    <property type="entry name" value="VPS52 _ SAC2 FAMILY PROTEIN"/>
    <property type="match status" value="1"/>
</dbReference>
<dbReference type="GO" id="GO:0006896">
    <property type="term" value="P:Golgi to vacuole transport"/>
    <property type="evidence" value="ECO:0000318"/>
    <property type="project" value="GO_Central"/>
</dbReference>
<reference evidence="3" key="1">
    <citation type="journal article" date="2011" name="Genome Biol.">
        <title>Comparative genomics of the social amoebae Dictyostelium discoideum and Dictyostelium purpureum.</title>
        <authorList>
            <consortium name="US DOE Joint Genome Institute (JGI-PGF)"/>
            <person name="Sucgang R."/>
            <person name="Kuo A."/>
            <person name="Tian X."/>
            <person name="Salerno W."/>
            <person name="Parikh A."/>
            <person name="Feasley C.L."/>
            <person name="Dalin E."/>
            <person name="Tu H."/>
            <person name="Huang E."/>
            <person name="Barry K."/>
            <person name="Lindquist E."/>
            <person name="Shapiro H."/>
            <person name="Bruce D."/>
            <person name="Schmutz J."/>
            <person name="Salamov A."/>
            <person name="Fey P."/>
            <person name="Gaudet P."/>
            <person name="Anjard C."/>
            <person name="Babu M.M."/>
            <person name="Basu S."/>
            <person name="Bushmanova Y."/>
            <person name="van der Wel H."/>
            <person name="Katoh-Kurasawa M."/>
            <person name="Dinh C."/>
            <person name="Coutinho P.M."/>
            <person name="Saito T."/>
            <person name="Elias M."/>
            <person name="Schaap P."/>
            <person name="Kay R.R."/>
            <person name="Henrissat B."/>
            <person name="Eichinger L."/>
            <person name="Rivero F."/>
            <person name="Putnam N.H."/>
            <person name="West C.M."/>
            <person name="Loomis W.F."/>
            <person name="Chisholm R.L."/>
            <person name="Shaulsky G."/>
            <person name="Strassmann J.E."/>
            <person name="Queller D.C."/>
            <person name="Kuspa A."/>
            <person name="Grigoriev I.V."/>
        </authorList>
    </citation>
    <scope>NUCLEOTIDE SEQUENCE [LARGE SCALE GENOMIC DNA]</scope>
    <source>
        <strain evidence="3">QSDP1</strain>
    </source>
</reference>
<gene>
    <name evidence="2" type="ORF">DICPUDRAFT_160091</name>
</gene>
<dbReference type="GO" id="GO:0032456">
    <property type="term" value="P:endocytic recycling"/>
    <property type="evidence" value="ECO:0000318"/>
    <property type="project" value="GO_Central"/>
</dbReference>
<evidence type="ECO:0000256" key="1">
    <source>
        <dbReference type="SAM" id="MobiDB-lite"/>
    </source>
</evidence>
<dbReference type="KEGG" id="dpp:DICPUDRAFT_160091"/>
<dbReference type="GeneID" id="10510866"/>
<sequence length="602" mass="67376">MVKPRNNKKNKKINNQCDVPINFSANTEADEMEIEYKADPNEIFLLVPNSKMLKVNRALQVSGHYKLKLAALDLLDDHVSNKDLLSDLSHNQYASAINYQLNLALKCHCSVKYLNSVKDKASSLLTKMIIKEWGSSDATVENRKFISDSLKLIVDPVAFPEKYCWEEVKDSIIILGKFSQMKNETIVFEGFHKSKIENNKPEISRSSFVSYLEMVNKASNDSKLRYRNEWKNIEPLAIQVSELISKAPLPALHAIVHSGLNSNRNYLSSSTASLTNIPTIITTSPSSSLKNSNSQYNNLTSYDEVEKGFRVHEEDEAVELNESLNEFNNESRVGVGRDDCDVGEAQEEDDDNNKNMEFKFDLDLTTINVMDYIDDFEKKLLEYSEKEQIVQDFNKNNIDLIQYSKQVGESLEKYDKEMNALYQDILPDYVNERGNFHLMYKAITESKSLLVGFETMLNGFQNELASISKEMRTLQGLSMNENLNAQTEKIEGVFATGEVEEVILKLKPFDNSHKVAETQILSKSFNLETIAAGAAAGCATVGGEGSTSGTGGTSTSGSTSISTGVIVGNSSDWKDSSDSSADHHQLVVHQIVVHHQLTVHSH</sequence>
<evidence type="ECO:0000313" key="2">
    <source>
        <dbReference type="EMBL" id="EGC28486.1"/>
    </source>
</evidence>